<dbReference type="PANTHER" id="PTHR43098:SF3">
    <property type="entry name" value="L-ORNITHINE N(5)-MONOOXYGENASE-RELATED"/>
    <property type="match status" value="1"/>
</dbReference>
<feature type="region of interest" description="Disordered" evidence="8">
    <location>
        <begin position="276"/>
        <end position="309"/>
    </location>
</feature>
<accession>A0A0C9UX83</accession>
<dbReference type="InterPro" id="IPR036188">
    <property type="entry name" value="FAD/NAD-bd_sf"/>
</dbReference>
<dbReference type="Gene3D" id="3.50.50.60">
    <property type="entry name" value="FAD/NAD(P)-binding domain"/>
    <property type="match status" value="1"/>
</dbReference>
<evidence type="ECO:0000256" key="4">
    <source>
        <dbReference type="ARBA" id="ARBA00022827"/>
    </source>
</evidence>
<keyword evidence="6" id="KW-0560">Oxidoreductase</keyword>
<evidence type="ECO:0008006" key="11">
    <source>
        <dbReference type="Google" id="ProtNLM"/>
    </source>
</evidence>
<evidence type="ECO:0000313" key="9">
    <source>
        <dbReference type="EMBL" id="KIJ29795.1"/>
    </source>
</evidence>
<keyword evidence="10" id="KW-1185">Reference proteome</keyword>
<organism evidence="9 10">
    <name type="scientific">Sphaerobolus stellatus (strain SS14)</name>
    <dbReference type="NCBI Taxonomy" id="990650"/>
    <lineage>
        <taxon>Eukaryota</taxon>
        <taxon>Fungi</taxon>
        <taxon>Dikarya</taxon>
        <taxon>Basidiomycota</taxon>
        <taxon>Agaricomycotina</taxon>
        <taxon>Agaricomycetes</taxon>
        <taxon>Phallomycetidae</taxon>
        <taxon>Geastrales</taxon>
        <taxon>Sphaerobolaceae</taxon>
        <taxon>Sphaerobolus</taxon>
    </lineage>
</organism>
<dbReference type="AlphaFoldDB" id="A0A0C9UX83"/>
<dbReference type="PANTHER" id="PTHR43098">
    <property type="entry name" value="L-ORNITHINE N(5)-MONOOXYGENASE-RELATED"/>
    <property type="match status" value="1"/>
</dbReference>
<keyword evidence="3" id="KW-0285">Flavoprotein</keyword>
<evidence type="ECO:0000256" key="7">
    <source>
        <dbReference type="ARBA" id="ARBA00023033"/>
    </source>
</evidence>
<evidence type="ECO:0000256" key="1">
    <source>
        <dbReference type="ARBA" id="ARBA00001974"/>
    </source>
</evidence>
<name>A0A0C9UX83_SPHS4</name>
<evidence type="ECO:0000256" key="2">
    <source>
        <dbReference type="ARBA" id="ARBA00010139"/>
    </source>
</evidence>
<evidence type="ECO:0000313" key="10">
    <source>
        <dbReference type="Proteomes" id="UP000054279"/>
    </source>
</evidence>
<feature type="compositionally biased region" description="Acidic residues" evidence="8">
    <location>
        <begin position="285"/>
        <end position="294"/>
    </location>
</feature>
<dbReference type="EMBL" id="KN837275">
    <property type="protein sequence ID" value="KIJ29795.1"/>
    <property type="molecule type" value="Genomic_DNA"/>
</dbReference>
<dbReference type="GO" id="GO:0004497">
    <property type="term" value="F:monooxygenase activity"/>
    <property type="evidence" value="ECO:0007669"/>
    <property type="project" value="UniProtKB-KW"/>
</dbReference>
<sequence>MEQGYFEIYSRPNVELVSLKDNPIVEITENTLRTSDGVEHEVDVIVLATGFDAITGSLAQIKIKGIDGRLIGEKWAPRLQTYLGMAVVNYPNIFIVYGPQAPAAFCNGPVCTEIQSEWIVNCITYLHNNNITRIEPSREAEEEWSNNVDKIFSGQLFSETKSWYTGANIPGKKVQSLNFTGGLPAYIERISTIAKKGYEGFILTGKPVTVLHPNFVATTDEPSQLTGEDPMKYAQFLYPINGGALRNRQRRLPGVDACDRQPGVVEQCDNAWLFEAQGEHRAESESESGGDDEPAVSAGAGAGTRTVST</sequence>
<protein>
    <recommendedName>
        <fullName evidence="11">L-ornithine N(5)-oxygenase</fullName>
    </recommendedName>
</protein>
<dbReference type="OrthoDB" id="66881at2759"/>
<dbReference type="Proteomes" id="UP000054279">
    <property type="component" value="Unassembled WGS sequence"/>
</dbReference>
<dbReference type="InterPro" id="IPR050775">
    <property type="entry name" value="FAD-binding_Monooxygenases"/>
</dbReference>
<evidence type="ECO:0000256" key="5">
    <source>
        <dbReference type="ARBA" id="ARBA00022857"/>
    </source>
</evidence>
<dbReference type="HOGENOM" id="CLU_900694_0_0_1"/>
<comment type="cofactor">
    <cofactor evidence="1">
        <name>FAD</name>
        <dbReference type="ChEBI" id="CHEBI:57692"/>
    </cofactor>
</comment>
<reference evidence="9 10" key="1">
    <citation type="submission" date="2014-06" db="EMBL/GenBank/DDBJ databases">
        <title>Evolutionary Origins and Diversification of the Mycorrhizal Mutualists.</title>
        <authorList>
            <consortium name="DOE Joint Genome Institute"/>
            <consortium name="Mycorrhizal Genomics Consortium"/>
            <person name="Kohler A."/>
            <person name="Kuo A."/>
            <person name="Nagy L.G."/>
            <person name="Floudas D."/>
            <person name="Copeland A."/>
            <person name="Barry K.W."/>
            <person name="Cichocki N."/>
            <person name="Veneault-Fourrey C."/>
            <person name="LaButti K."/>
            <person name="Lindquist E.A."/>
            <person name="Lipzen A."/>
            <person name="Lundell T."/>
            <person name="Morin E."/>
            <person name="Murat C."/>
            <person name="Riley R."/>
            <person name="Ohm R."/>
            <person name="Sun H."/>
            <person name="Tunlid A."/>
            <person name="Henrissat B."/>
            <person name="Grigoriev I.V."/>
            <person name="Hibbett D.S."/>
            <person name="Martin F."/>
        </authorList>
    </citation>
    <scope>NUCLEOTIDE SEQUENCE [LARGE SCALE GENOMIC DNA]</scope>
    <source>
        <strain evidence="9 10">SS14</strain>
    </source>
</reference>
<proteinExistence type="inferred from homology"/>
<evidence type="ECO:0000256" key="8">
    <source>
        <dbReference type="SAM" id="MobiDB-lite"/>
    </source>
</evidence>
<evidence type="ECO:0000256" key="6">
    <source>
        <dbReference type="ARBA" id="ARBA00023002"/>
    </source>
</evidence>
<evidence type="ECO:0000256" key="3">
    <source>
        <dbReference type="ARBA" id="ARBA00022630"/>
    </source>
</evidence>
<keyword evidence="5" id="KW-0521">NADP</keyword>
<keyword evidence="7" id="KW-0503">Monooxygenase</keyword>
<keyword evidence="4" id="KW-0274">FAD</keyword>
<gene>
    <name evidence="9" type="ORF">M422DRAFT_268747</name>
</gene>
<comment type="similarity">
    <text evidence="2">Belongs to the FAD-binding monooxygenase family.</text>
</comment>
<dbReference type="SUPFAM" id="SSF51905">
    <property type="entry name" value="FAD/NAD(P)-binding domain"/>
    <property type="match status" value="1"/>
</dbReference>